<feature type="compositionally biased region" description="Low complexity" evidence="1">
    <location>
        <begin position="114"/>
        <end position="129"/>
    </location>
</feature>
<feature type="chain" id="PRO_5041265922" evidence="2">
    <location>
        <begin position="24"/>
        <end position="143"/>
    </location>
</feature>
<accession>A0AA39Z5A1</accession>
<keyword evidence="4" id="KW-1185">Reference proteome</keyword>
<evidence type="ECO:0000256" key="1">
    <source>
        <dbReference type="SAM" id="MobiDB-lite"/>
    </source>
</evidence>
<dbReference type="AlphaFoldDB" id="A0AA39Z5A1"/>
<comment type="caution">
    <text evidence="3">The sequence shown here is derived from an EMBL/GenBank/DDBJ whole genome shotgun (WGS) entry which is preliminary data.</text>
</comment>
<evidence type="ECO:0000256" key="2">
    <source>
        <dbReference type="SAM" id="SignalP"/>
    </source>
</evidence>
<proteinExistence type="predicted"/>
<evidence type="ECO:0000313" key="4">
    <source>
        <dbReference type="Proteomes" id="UP001175001"/>
    </source>
</evidence>
<feature type="signal peptide" evidence="2">
    <location>
        <begin position="1"/>
        <end position="23"/>
    </location>
</feature>
<evidence type="ECO:0000313" key="3">
    <source>
        <dbReference type="EMBL" id="KAK0664231.1"/>
    </source>
</evidence>
<name>A0AA39Z5A1_9PEZI</name>
<reference evidence="3" key="1">
    <citation type="submission" date="2023-06" db="EMBL/GenBank/DDBJ databases">
        <title>Multi-omics analyses reveal the molecular pathogenesis toolkit of Lasiodiplodia hormozganensis, a cross-kingdom pathogen.</title>
        <authorList>
            <person name="Felix C."/>
            <person name="Meneses R."/>
            <person name="Goncalves M.F.M."/>
            <person name="Tilleman L."/>
            <person name="Duarte A.S."/>
            <person name="Jorrin-Novo J.V."/>
            <person name="Van De Peer Y."/>
            <person name="Deforce D."/>
            <person name="Van Nieuwerburgh F."/>
            <person name="Esteves A.C."/>
            <person name="Alves A."/>
        </authorList>
    </citation>
    <scope>NUCLEOTIDE SEQUENCE</scope>
    <source>
        <strain evidence="3">CBS 339.90</strain>
    </source>
</reference>
<keyword evidence="2" id="KW-0732">Signal</keyword>
<dbReference type="EMBL" id="JAUJDW010000002">
    <property type="protein sequence ID" value="KAK0664231.1"/>
    <property type="molecule type" value="Genomic_DNA"/>
</dbReference>
<feature type="region of interest" description="Disordered" evidence="1">
    <location>
        <begin position="77"/>
        <end position="100"/>
    </location>
</feature>
<feature type="region of interest" description="Disordered" evidence="1">
    <location>
        <begin position="112"/>
        <end position="143"/>
    </location>
</feature>
<protein>
    <submittedName>
        <fullName evidence="3">Uncharacterized protein</fullName>
    </submittedName>
</protein>
<feature type="compositionally biased region" description="Acidic residues" evidence="1">
    <location>
        <begin position="89"/>
        <end position="100"/>
    </location>
</feature>
<dbReference type="Proteomes" id="UP001175001">
    <property type="component" value="Unassembled WGS sequence"/>
</dbReference>
<sequence>MGPWFRLKCCLLLSVHYSTVKEARDLLDEAQLLYDILSSLPQEKLMESIREKLLNAPDDLRRARKWITQQPRALRNADWAERGLTPATDADESGSDTSSDEDYFDVFLTKLDNAEQSAPAEQPEPAGEPSAEKDEATRLIPAS</sequence>
<organism evidence="3 4">
    <name type="scientific">Lasiodiplodia hormozganensis</name>
    <dbReference type="NCBI Taxonomy" id="869390"/>
    <lineage>
        <taxon>Eukaryota</taxon>
        <taxon>Fungi</taxon>
        <taxon>Dikarya</taxon>
        <taxon>Ascomycota</taxon>
        <taxon>Pezizomycotina</taxon>
        <taxon>Dothideomycetes</taxon>
        <taxon>Dothideomycetes incertae sedis</taxon>
        <taxon>Botryosphaeriales</taxon>
        <taxon>Botryosphaeriaceae</taxon>
        <taxon>Lasiodiplodia</taxon>
    </lineage>
</organism>
<gene>
    <name evidence="3" type="ORF">DIS24_g758</name>
</gene>